<keyword evidence="1" id="KW-0175">Coiled coil</keyword>
<evidence type="ECO:0000313" key="5">
    <source>
        <dbReference type="EMBL" id="PPQ90355.1"/>
    </source>
</evidence>
<feature type="domain" description="DUF4140" evidence="4">
    <location>
        <begin position="23"/>
        <end position="119"/>
    </location>
</feature>
<dbReference type="InterPro" id="IPR037291">
    <property type="entry name" value="DUF4139"/>
</dbReference>
<evidence type="ECO:0000259" key="3">
    <source>
        <dbReference type="Pfam" id="PF13598"/>
    </source>
</evidence>
<protein>
    <recommendedName>
        <fullName evidence="7">Protein F37C4.5</fullName>
    </recommendedName>
</protein>
<dbReference type="PANTHER" id="PTHR31005:SF8">
    <property type="entry name" value="DUF4139 DOMAIN-CONTAINING PROTEIN"/>
    <property type="match status" value="1"/>
</dbReference>
<sequence>MLGIQIHALSLNSIQDSKITNINLYTNRAQVTRSYKVNVASGQTKLTISCLPNVVDYGSLRVEGRGPAVIQDVTVYTVPIERPDSSSPLLKELDNKKEKMNNVLKRCRKALEAIDKYMNNISIESLDISKLGEAMDIYDTTEQKWDERIIDIKKEMENIDSQIIQETERLEKLVENKKLRTNVAMGLFTESPAEVEIILIYAVSNAYWHAVYDIRVDMQTPGTPVQVIYKAAINQRTGEIWENAPVTLETSQPTFGLELPDLQPWYITYEKPVVRRHMQTQRRTTGGKAPRRQLTTLADRDEDEDEDDNEDDMDIDVAEVTSKGDISATFRVPGLTTIPSDEEEHGVTIAVLQLDAKILWACIPKGDTQVHLEANITNSSEYTFLPGPSNVYVDQSFISRSKIPGVAPLETFTCPLGVDPSIRVTYHPQEKMTSESGFYNKSLKYVYSQRISVHNTKSVAVDKLKIIDKVPVSQDANLIVNLINPTLTLPAPSAVGIATSNKALPTVKVGHGILAQWNGAEKSGADVSALGKDGKLNWICSVPALEKINLLLQWEVVDSQRRQIYGL</sequence>
<dbReference type="PANTHER" id="PTHR31005">
    <property type="entry name" value="DUF4139 DOMAIN-CONTAINING PROTEIN"/>
    <property type="match status" value="1"/>
</dbReference>
<keyword evidence="6" id="KW-1185">Reference proteome</keyword>
<reference evidence="5 6" key="1">
    <citation type="journal article" date="2018" name="Evol. Lett.">
        <title>Horizontal gene cluster transfer increased hallucinogenic mushroom diversity.</title>
        <authorList>
            <person name="Reynolds H.T."/>
            <person name="Vijayakumar V."/>
            <person name="Gluck-Thaler E."/>
            <person name="Korotkin H.B."/>
            <person name="Matheny P.B."/>
            <person name="Slot J.C."/>
        </authorList>
    </citation>
    <scope>NUCLEOTIDE SEQUENCE [LARGE SCALE GENOMIC DNA]</scope>
    <source>
        <strain evidence="5 6">2631</strain>
    </source>
</reference>
<dbReference type="Pfam" id="PF13600">
    <property type="entry name" value="DUF4140"/>
    <property type="match status" value="1"/>
</dbReference>
<dbReference type="AlphaFoldDB" id="A0A409XHW2"/>
<dbReference type="EMBL" id="NHYD01001644">
    <property type="protein sequence ID" value="PPQ90355.1"/>
    <property type="molecule type" value="Genomic_DNA"/>
</dbReference>
<dbReference type="Pfam" id="PF13598">
    <property type="entry name" value="DUF4139"/>
    <property type="match status" value="1"/>
</dbReference>
<dbReference type="InParanoid" id="A0A409XHW2"/>
<dbReference type="Proteomes" id="UP000283269">
    <property type="component" value="Unassembled WGS sequence"/>
</dbReference>
<proteinExistence type="predicted"/>
<feature type="domain" description="DUF4139" evidence="3">
    <location>
        <begin position="199"/>
        <end position="491"/>
    </location>
</feature>
<dbReference type="NCBIfam" id="TIGR02231">
    <property type="entry name" value="mucoidy inhibitor MuiA family protein"/>
    <property type="match status" value="1"/>
</dbReference>
<dbReference type="InterPro" id="IPR011935">
    <property type="entry name" value="CHP02231"/>
</dbReference>
<feature type="compositionally biased region" description="Acidic residues" evidence="2">
    <location>
        <begin position="300"/>
        <end position="313"/>
    </location>
</feature>
<dbReference type="OrthoDB" id="10068793at2759"/>
<evidence type="ECO:0000313" key="6">
    <source>
        <dbReference type="Proteomes" id="UP000283269"/>
    </source>
</evidence>
<evidence type="ECO:0000256" key="1">
    <source>
        <dbReference type="SAM" id="Coils"/>
    </source>
</evidence>
<evidence type="ECO:0008006" key="7">
    <source>
        <dbReference type="Google" id="ProtNLM"/>
    </source>
</evidence>
<comment type="caution">
    <text evidence="5">The sequence shown here is derived from an EMBL/GenBank/DDBJ whole genome shotgun (WGS) entry which is preliminary data.</text>
</comment>
<gene>
    <name evidence="5" type="ORF">CVT25_007757</name>
</gene>
<dbReference type="STRING" id="93625.A0A409XHW2"/>
<evidence type="ECO:0000259" key="4">
    <source>
        <dbReference type="Pfam" id="PF13600"/>
    </source>
</evidence>
<evidence type="ECO:0000256" key="2">
    <source>
        <dbReference type="SAM" id="MobiDB-lite"/>
    </source>
</evidence>
<organism evidence="5 6">
    <name type="scientific">Psilocybe cyanescens</name>
    <dbReference type="NCBI Taxonomy" id="93625"/>
    <lineage>
        <taxon>Eukaryota</taxon>
        <taxon>Fungi</taxon>
        <taxon>Dikarya</taxon>
        <taxon>Basidiomycota</taxon>
        <taxon>Agaricomycotina</taxon>
        <taxon>Agaricomycetes</taxon>
        <taxon>Agaricomycetidae</taxon>
        <taxon>Agaricales</taxon>
        <taxon>Agaricineae</taxon>
        <taxon>Strophariaceae</taxon>
        <taxon>Psilocybe</taxon>
    </lineage>
</organism>
<feature type="region of interest" description="Disordered" evidence="2">
    <location>
        <begin position="277"/>
        <end position="313"/>
    </location>
</feature>
<accession>A0A409XHW2</accession>
<feature type="coiled-coil region" evidence="1">
    <location>
        <begin position="90"/>
        <end position="120"/>
    </location>
</feature>
<name>A0A409XHW2_PSICY</name>
<dbReference type="InterPro" id="IPR025554">
    <property type="entry name" value="DUF4140"/>
</dbReference>